<sequence>MKLTGLDDEQRSRRILEKARNEEDEYDSKNQRQQMESYYATAHRIKEKIVKQHSTLGASDPNLQLKPYQVALITYLMEVKKVNGPYLIIVPLSTISNWKIELDKWSPHVVKIIYKGDKDQRKRLEP</sequence>
<name>A0ACB1A181_MELEN</name>
<protein>
    <submittedName>
        <fullName evidence="1">Uncharacterized protein</fullName>
    </submittedName>
</protein>
<organism evidence="1 2">
    <name type="scientific">Meloidogyne enterolobii</name>
    <name type="common">Root-knot nematode worm</name>
    <name type="synonym">Meloidogyne mayaguensis</name>
    <dbReference type="NCBI Taxonomy" id="390850"/>
    <lineage>
        <taxon>Eukaryota</taxon>
        <taxon>Metazoa</taxon>
        <taxon>Ecdysozoa</taxon>
        <taxon>Nematoda</taxon>
        <taxon>Chromadorea</taxon>
        <taxon>Rhabditida</taxon>
        <taxon>Tylenchina</taxon>
        <taxon>Tylenchomorpha</taxon>
        <taxon>Tylenchoidea</taxon>
        <taxon>Meloidogynidae</taxon>
        <taxon>Meloidogyninae</taxon>
        <taxon>Meloidogyne</taxon>
    </lineage>
</organism>
<gene>
    <name evidence="1" type="ORF">MENTE1834_LOCUS32260</name>
</gene>
<accession>A0ACB1A181</accession>
<reference evidence="1" key="1">
    <citation type="submission" date="2023-11" db="EMBL/GenBank/DDBJ databases">
        <authorList>
            <person name="Poullet M."/>
        </authorList>
    </citation>
    <scope>NUCLEOTIDE SEQUENCE</scope>
    <source>
        <strain evidence="1">E1834</strain>
    </source>
</reference>
<dbReference type="Proteomes" id="UP001497535">
    <property type="component" value="Unassembled WGS sequence"/>
</dbReference>
<keyword evidence="2" id="KW-1185">Reference proteome</keyword>
<evidence type="ECO:0000313" key="1">
    <source>
        <dbReference type="EMBL" id="CAK5084851.1"/>
    </source>
</evidence>
<comment type="caution">
    <text evidence="1">The sequence shown here is derived from an EMBL/GenBank/DDBJ whole genome shotgun (WGS) entry which is preliminary data.</text>
</comment>
<evidence type="ECO:0000313" key="2">
    <source>
        <dbReference type="Proteomes" id="UP001497535"/>
    </source>
</evidence>
<dbReference type="EMBL" id="CAVMJV010000054">
    <property type="protein sequence ID" value="CAK5084851.1"/>
    <property type="molecule type" value="Genomic_DNA"/>
</dbReference>
<proteinExistence type="predicted"/>